<dbReference type="SUPFAM" id="SSF56112">
    <property type="entry name" value="Protein kinase-like (PK-like)"/>
    <property type="match status" value="1"/>
</dbReference>
<name>A0A4E0QIB9_9GAMM</name>
<dbReference type="InterPro" id="IPR000719">
    <property type="entry name" value="Prot_kinase_dom"/>
</dbReference>
<keyword evidence="3" id="KW-1185">Reference proteome</keyword>
<reference evidence="2 3" key="1">
    <citation type="journal article" date="2016" name="Front. Microbiol.">
        <title>Single-Cell (Meta-)Genomics of a Dimorphic Candidatus Thiomargarita nelsonii Reveals Genomic Plasticity.</title>
        <authorList>
            <person name="Flood B.E."/>
            <person name="Fliss P."/>
            <person name="Jones D.S."/>
            <person name="Dick G.J."/>
            <person name="Jain S."/>
            <person name="Kaster A.K."/>
            <person name="Winkel M."/>
            <person name="Mussmann M."/>
            <person name="Bailey J."/>
        </authorList>
    </citation>
    <scope>NUCLEOTIDE SEQUENCE [LARGE SCALE GENOMIC DNA]</scope>
    <source>
        <strain evidence="2">Hydrate Ridge</strain>
    </source>
</reference>
<feature type="domain" description="Protein kinase" evidence="1">
    <location>
        <begin position="1"/>
        <end position="71"/>
    </location>
</feature>
<protein>
    <recommendedName>
        <fullName evidence="1">Protein kinase domain-containing protein</fullName>
    </recommendedName>
</protein>
<evidence type="ECO:0000259" key="1">
    <source>
        <dbReference type="PROSITE" id="PS50011"/>
    </source>
</evidence>
<proteinExistence type="predicted"/>
<dbReference type="Gene3D" id="1.10.510.10">
    <property type="entry name" value="Transferase(Phosphotransferase) domain 1"/>
    <property type="match status" value="1"/>
</dbReference>
<accession>A0A4E0QIB9</accession>
<evidence type="ECO:0000313" key="2">
    <source>
        <dbReference type="EMBL" id="TGN99613.1"/>
    </source>
</evidence>
<dbReference type="GO" id="GO:0004672">
    <property type="term" value="F:protein kinase activity"/>
    <property type="evidence" value="ECO:0007669"/>
    <property type="project" value="InterPro"/>
</dbReference>
<dbReference type="Proteomes" id="UP000030428">
    <property type="component" value="Unassembled WGS sequence"/>
</dbReference>
<sequence length="71" mass="8032">MDYAPPEQQGVTRYGKPSAKSDVYAFGKTLYRLLTGESPQTLHPKRLASAPELFYLLCDCVEIEPEKRLDV</sequence>
<evidence type="ECO:0000313" key="3">
    <source>
        <dbReference type="Proteomes" id="UP000030428"/>
    </source>
</evidence>
<gene>
    <name evidence="2" type="ORF">PN36_35535</name>
</gene>
<dbReference type="InterPro" id="IPR011009">
    <property type="entry name" value="Kinase-like_dom_sf"/>
</dbReference>
<dbReference type="PROSITE" id="PS50011">
    <property type="entry name" value="PROTEIN_KINASE_DOM"/>
    <property type="match status" value="1"/>
</dbReference>
<comment type="caution">
    <text evidence="2">The sequence shown here is derived from an EMBL/GenBank/DDBJ whole genome shotgun (WGS) entry which is preliminary data.</text>
</comment>
<dbReference type="GO" id="GO:0005524">
    <property type="term" value="F:ATP binding"/>
    <property type="evidence" value="ECO:0007669"/>
    <property type="project" value="InterPro"/>
</dbReference>
<organism evidence="2 3">
    <name type="scientific">Candidatus Thiomargarita nelsonii</name>
    <dbReference type="NCBI Taxonomy" id="1003181"/>
    <lineage>
        <taxon>Bacteria</taxon>
        <taxon>Pseudomonadati</taxon>
        <taxon>Pseudomonadota</taxon>
        <taxon>Gammaproteobacteria</taxon>
        <taxon>Thiotrichales</taxon>
        <taxon>Thiotrichaceae</taxon>
        <taxon>Thiomargarita</taxon>
    </lineage>
</organism>
<dbReference type="EMBL" id="JSZA02000475">
    <property type="protein sequence ID" value="TGN99613.1"/>
    <property type="molecule type" value="Genomic_DNA"/>
</dbReference>
<dbReference type="AlphaFoldDB" id="A0A4E0QIB9"/>